<dbReference type="EMBL" id="AP019376">
    <property type="protein sequence ID" value="BBH87307.1"/>
    <property type="molecule type" value="Genomic_DNA"/>
</dbReference>
<evidence type="ECO:0000313" key="1">
    <source>
        <dbReference type="EMBL" id="BBH87307.1"/>
    </source>
</evidence>
<name>A0A455SFS4_9CHLR</name>
<protein>
    <submittedName>
        <fullName evidence="1">Uncharacterized protein</fullName>
    </submittedName>
</protein>
<gene>
    <name evidence="1" type="ORF">KTC_20580</name>
</gene>
<reference evidence="1" key="1">
    <citation type="submission" date="2018-12" db="EMBL/GenBank/DDBJ databases">
        <title>Novel natural products biosynthetic potential of the class Ktedonobacteria.</title>
        <authorList>
            <person name="Zheng Y."/>
            <person name="Saitou A."/>
            <person name="Wang C.M."/>
            <person name="Toyoda A."/>
            <person name="Minakuchi Y."/>
            <person name="Sekiguchi Y."/>
            <person name="Ueda K."/>
            <person name="Takano H."/>
            <person name="Sakai Y."/>
            <person name="Yokota A."/>
            <person name="Yabe S."/>
        </authorList>
    </citation>
    <scope>NUCLEOTIDE SEQUENCE</scope>
    <source>
        <strain evidence="1">COM3</strain>
    </source>
</reference>
<sequence>MTVLNYSKYEKELKLYEIHAVLRVIGNKSLLRLLRFFDPIIAKKYVFVLTS</sequence>
<organism evidence="1">
    <name type="scientific">Thermosporothrix sp. COM3</name>
    <dbReference type="NCBI Taxonomy" id="2490863"/>
    <lineage>
        <taxon>Bacteria</taxon>
        <taxon>Bacillati</taxon>
        <taxon>Chloroflexota</taxon>
        <taxon>Ktedonobacteria</taxon>
        <taxon>Ktedonobacterales</taxon>
        <taxon>Thermosporotrichaceae</taxon>
        <taxon>Thermosporothrix</taxon>
    </lineage>
</organism>
<accession>A0A455SFS4</accession>
<proteinExistence type="predicted"/>
<dbReference type="AlphaFoldDB" id="A0A455SFS4"/>